<keyword evidence="3" id="KW-0812">Transmembrane</keyword>
<dbReference type="Pfam" id="PF13490">
    <property type="entry name" value="zf-HC2"/>
    <property type="match status" value="1"/>
</dbReference>
<comment type="caution">
    <text evidence="5">The sequence shown here is derived from an EMBL/GenBank/DDBJ whole genome shotgun (WGS) entry which is preliminary data.</text>
</comment>
<evidence type="ECO:0000256" key="3">
    <source>
        <dbReference type="SAM" id="Phobius"/>
    </source>
</evidence>
<sequence>MTCQEAEGMVIPYIEHTLDDEDMERFLRHVDSCEQCMEELEIYFTVYYGLKQLDNETGTYNIKEALRQTLEASREHLEQVHLLTVLRYAANTLSALSILIILILQLRLWWQNGF</sequence>
<keyword evidence="3" id="KW-1133">Transmembrane helix</keyword>
<gene>
    <name evidence="5" type="ORF">IAA07_08570</name>
</gene>
<accession>A0A9D2HH86</accession>
<feature type="domain" description="Putative zinc-finger" evidence="4">
    <location>
        <begin position="3"/>
        <end position="36"/>
    </location>
</feature>
<dbReference type="Proteomes" id="UP000823900">
    <property type="component" value="Unassembled WGS sequence"/>
</dbReference>
<dbReference type="InterPro" id="IPR027383">
    <property type="entry name" value="Znf_put"/>
</dbReference>
<dbReference type="InterPro" id="IPR041916">
    <property type="entry name" value="Anti_sigma_zinc_sf"/>
</dbReference>
<evidence type="ECO:0000259" key="4">
    <source>
        <dbReference type="Pfam" id="PF13490"/>
    </source>
</evidence>
<dbReference type="Gene3D" id="1.10.10.1320">
    <property type="entry name" value="Anti-sigma factor, zinc-finger domain"/>
    <property type="match status" value="1"/>
</dbReference>
<reference evidence="5" key="1">
    <citation type="journal article" date="2021" name="PeerJ">
        <title>Extensive microbial diversity within the chicken gut microbiome revealed by metagenomics and culture.</title>
        <authorList>
            <person name="Gilroy R."/>
            <person name="Ravi A."/>
            <person name="Getino M."/>
            <person name="Pursley I."/>
            <person name="Horton D.L."/>
            <person name="Alikhan N.F."/>
            <person name="Baker D."/>
            <person name="Gharbi K."/>
            <person name="Hall N."/>
            <person name="Watson M."/>
            <person name="Adriaenssens E.M."/>
            <person name="Foster-Nyarko E."/>
            <person name="Jarju S."/>
            <person name="Secka A."/>
            <person name="Antonio M."/>
            <person name="Oren A."/>
            <person name="Chaudhuri R.R."/>
            <person name="La Ragione R."/>
            <person name="Hildebrand F."/>
            <person name="Pallen M.J."/>
        </authorList>
    </citation>
    <scope>NUCLEOTIDE SEQUENCE</scope>
    <source>
        <strain evidence="5">CHK178-16964</strain>
    </source>
</reference>
<evidence type="ECO:0000313" key="6">
    <source>
        <dbReference type="Proteomes" id="UP000823900"/>
    </source>
</evidence>
<comment type="similarity">
    <text evidence="1">Belongs to the zinc-associated anti-sigma factor (ZAS) superfamily. Anti-sigma-W factor family.</text>
</comment>
<dbReference type="EMBL" id="DWZA01000074">
    <property type="protein sequence ID" value="HJA71611.1"/>
    <property type="molecule type" value="Genomic_DNA"/>
</dbReference>
<proteinExistence type="inferred from homology"/>
<organism evidence="5 6">
    <name type="scientific">Candidatus Lachnoclostridium stercoravium</name>
    <dbReference type="NCBI Taxonomy" id="2838633"/>
    <lineage>
        <taxon>Bacteria</taxon>
        <taxon>Bacillati</taxon>
        <taxon>Bacillota</taxon>
        <taxon>Clostridia</taxon>
        <taxon>Lachnospirales</taxon>
        <taxon>Lachnospiraceae</taxon>
    </lineage>
</organism>
<protein>
    <recommendedName>
        <fullName evidence="2">Anti-sigma-W factor RsiW</fullName>
    </recommendedName>
</protein>
<evidence type="ECO:0000256" key="2">
    <source>
        <dbReference type="ARBA" id="ARBA00024438"/>
    </source>
</evidence>
<evidence type="ECO:0000313" key="5">
    <source>
        <dbReference type="EMBL" id="HJA71611.1"/>
    </source>
</evidence>
<dbReference type="AlphaFoldDB" id="A0A9D2HH86"/>
<name>A0A9D2HH86_9FIRM</name>
<keyword evidence="3" id="KW-0472">Membrane</keyword>
<feature type="transmembrane region" description="Helical" evidence="3">
    <location>
        <begin position="88"/>
        <end position="110"/>
    </location>
</feature>
<evidence type="ECO:0000256" key="1">
    <source>
        <dbReference type="ARBA" id="ARBA00024353"/>
    </source>
</evidence>
<reference evidence="5" key="2">
    <citation type="submission" date="2021-04" db="EMBL/GenBank/DDBJ databases">
        <authorList>
            <person name="Gilroy R."/>
        </authorList>
    </citation>
    <scope>NUCLEOTIDE SEQUENCE</scope>
    <source>
        <strain evidence="5">CHK178-16964</strain>
    </source>
</reference>